<proteinExistence type="inferred from homology"/>
<evidence type="ECO:0000256" key="2">
    <source>
        <dbReference type="ARBA" id="ARBA00010617"/>
    </source>
</evidence>
<dbReference type="GO" id="GO:0020037">
    <property type="term" value="F:heme binding"/>
    <property type="evidence" value="ECO:0007669"/>
    <property type="project" value="InterPro"/>
</dbReference>
<dbReference type="EMBL" id="JAPWDQ010000015">
    <property type="protein sequence ID" value="KAJ5469370.1"/>
    <property type="molecule type" value="Genomic_DNA"/>
</dbReference>
<gene>
    <name evidence="9" type="ORF">N7539_008988</name>
</gene>
<evidence type="ECO:0000256" key="1">
    <source>
        <dbReference type="ARBA" id="ARBA00001971"/>
    </source>
</evidence>
<evidence type="ECO:0000313" key="9">
    <source>
        <dbReference type="EMBL" id="KAJ5469370.1"/>
    </source>
</evidence>
<dbReference type="CDD" id="cd11059">
    <property type="entry name" value="CYP_fungal"/>
    <property type="match status" value="1"/>
</dbReference>
<dbReference type="PRINTS" id="PR00463">
    <property type="entry name" value="EP450I"/>
</dbReference>
<keyword evidence="8 9" id="KW-0503">Monooxygenase</keyword>
<evidence type="ECO:0000256" key="8">
    <source>
        <dbReference type="RuleBase" id="RU000461"/>
    </source>
</evidence>
<evidence type="ECO:0000256" key="6">
    <source>
        <dbReference type="ARBA" id="ARBA00023004"/>
    </source>
</evidence>
<dbReference type="AlphaFoldDB" id="A0A9X0BJA7"/>
<sequence>MQSSVLTAQKSLISALRPVGLPAYSERPKATKGKAFKIPASHEDCPRTDTSVRMTRRVKCSDPIDGEYEFGGEMFIDNIQATVLACLALYVTHFIYRKVTGPLAQIPGPEISKWTEAVYVYYWLRGEIPFYVHRLHEQYGPIVRTSPGQVDICDLDAVKDIHKINSRFLKSEWYRKLVAGGHETMFSTLDRQFHAERRRLLAMPISESSLSKMEPIVLARVQTAIDRMEEEMRLGGVADVFKWWLFMATDIIGELSFGESFRMLEAKEKTQYSIDLENLSRVQAVRIAFPFLVSIGKYVPFPAFKAAGEAAKRIGQYSYQSIERYKRILAENPENPKPTLFTKMFEEKSGLTHEQIRHEAQAYIIAGSDTTAVTLTYLIYSVCRSEGIRKKLVEEVSLVSEPLTSQKLRELPYLNQVIEETLRLHPAVSMALPRTVPPEGYTFDGYFIPGGTGIGTQAYSVHRDPIIFPDPLEFKPERWQSPSREMKDASLAFGGGSRVCIGIHLAHMEMRLGTALFFRKFPSAQVSAREGMSENDMDMEAFFLMAPRGHRCLIEA</sequence>
<evidence type="ECO:0000256" key="3">
    <source>
        <dbReference type="ARBA" id="ARBA00022617"/>
    </source>
</evidence>
<dbReference type="GO" id="GO:0005506">
    <property type="term" value="F:iron ion binding"/>
    <property type="evidence" value="ECO:0007669"/>
    <property type="project" value="InterPro"/>
</dbReference>
<protein>
    <submittedName>
        <fullName evidence="9">Cytochrome monooxygenase</fullName>
    </submittedName>
</protein>
<evidence type="ECO:0000256" key="5">
    <source>
        <dbReference type="ARBA" id="ARBA00023002"/>
    </source>
</evidence>
<reference evidence="9" key="2">
    <citation type="journal article" date="2023" name="IMA Fungus">
        <title>Comparative genomic study of the Penicillium genus elucidates a diverse pangenome and 15 lateral gene transfer events.</title>
        <authorList>
            <person name="Petersen C."/>
            <person name="Sorensen T."/>
            <person name="Nielsen M.R."/>
            <person name="Sondergaard T.E."/>
            <person name="Sorensen J.L."/>
            <person name="Fitzpatrick D.A."/>
            <person name="Frisvad J.C."/>
            <person name="Nielsen K.L."/>
        </authorList>
    </citation>
    <scope>NUCLEOTIDE SEQUENCE</scope>
    <source>
        <strain evidence="9">IBT 30728</strain>
    </source>
</reference>
<dbReference type="Proteomes" id="UP001148312">
    <property type="component" value="Unassembled WGS sequence"/>
</dbReference>
<feature type="binding site" description="axial binding residue" evidence="7">
    <location>
        <position position="500"/>
    </location>
    <ligand>
        <name>heme</name>
        <dbReference type="ChEBI" id="CHEBI:30413"/>
    </ligand>
    <ligandPart>
        <name>Fe</name>
        <dbReference type="ChEBI" id="CHEBI:18248"/>
    </ligandPart>
</feature>
<dbReference type="InterPro" id="IPR050121">
    <property type="entry name" value="Cytochrome_P450_monoxygenase"/>
</dbReference>
<dbReference type="Pfam" id="PF00067">
    <property type="entry name" value="p450"/>
    <property type="match status" value="1"/>
</dbReference>
<evidence type="ECO:0000256" key="7">
    <source>
        <dbReference type="PIRSR" id="PIRSR602401-1"/>
    </source>
</evidence>
<dbReference type="PRINTS" id="PR00385">
    <property type="entry name" value="P450"/>
</dbReference>
<comment type="similarity">
    <text evidence="2 8">Belongs to the cytochrome P450 family.</text>
</comment>
<dbReference type="InterPro" id="IPR002401">
    <property type="entry name" value="Cyt_P450_E_grp-I"/>
</dbReference>
<name>A0A9X0BJA7_9EURO</name>
<dbReference type="GO" id="GO:0016705">
    <property type="term" value="F:oxidoreductase activity, acting on paired donors, with incorporation or reduction of molecular oxygen"/>
    <property type="evidence" value="ECO:0007669"/>
    <property type="project" value="InterPro"/>
</dbReference>
<keyword evidence="4 7" id="KW-0479">Metal-binding</keyword>
<comment type="cofactor">
    <cofactor evidence="1 7">
        <name>heme</name>
        <dbReference type="ChEBI" id="CHEBI:30413"/>
    </cofactor>
</comment>
<dbReference type="PANTHER" id="PTHR24305:SF96">
    <property type="entry name" value="CYTOCHROME P450 MONOOXYGENASE STCB-RELATED"/>
    <property type="match status" value="1"/>
</dbReference>
<keyword evidence="10" id="KW-1185">Reference proteome</keyword>
<dbReference type="Gene3D" id="1.10.630.10">
    <property type="entry name" value="Cytochrome P450"/>
    <property type="match status" value="1"/>
</dbReference>
<keyword evidence="3 7" id="KW-0349">Heme</keyword>
<dbReference type="GeneID" id="81628833"/>
<dbReference type="PANTHER" id="PTHR24305">
    <property type="entry name" value="CYTOCHROME P450"/>
    <property type="match status" value="1"/>
</dbReference>
<comment type="caution">
    <text evidence="9">The sequence shown here is derived from an EMBL/GenBank/DDBJ whole genome shotgun (WGS) entry which is preliminary data.</text>
</comment>
<dbReference type="InterPro" id="IPR017972">
    <property type="entry name" value="Cyt_P450_CS"/>
</dbReference>
<dbReference type="InterPro" id="IPR036396">
    <property type="entry name" value="Cyt_P450_sf"/>
</dbReference>
<dbReference type="RefSeq" id="XP_056785960.1">
    <property type="nucleotide sequence ID" value="XM_056938583.1"/>
</dbReference>
<organism evidence="9 10">
    <name type="scientific">Penicillium diatomitis</name>
    <dbReference type="NCBI Taxonomy" id="2819901"/>
    <lineage>
        <taxon>Eukaryota</taxon>
        <taxon>Fungi</taxon>
        <taxon>Dikarya</taxon>
        <taxon>Ascomycota</taxon>
        <taxon>Pezizomycotina</taxon>
        <taxon>Eurotiomycetes</taxon>
        <taxon>Eurotiomycetidae</taxon>
        <taxon>Eurotiales</taxon>
        <taxon>Aspergillaceae</taxon>
        <taxon>Penicillium</taxon>
    </lineage>
</organism>
<evidence type="ECO:0000313" key="10">
    <source>
        <dbReference type="Proteomes" id="UP001148312"/>
    </source>
</evidence>
<dbReference type="SUPFAM" id="SSF48264">
    <property type="entry name" value="Cytochrome P450"/>
    <property type="match status" value="1"/>
</dbReference>
<evidence type="ECO:0000256" key="4">
    <source>
        <dbReference type="ARBA" id="ARBA00022723"/>
    </source>
</evidence>
<dbReference type="GO" id="GO:0004497">
    <property type="term" value="F:monooxygenase activity"/>
    <property type="evidence" value="ECO:0007669"/>
    <property type="project" value="UniProtKB-KW"/>
</dbReference>
<keyword evidence="6 7" id="KW-0408">Iron</keyword>
<reference evidence="9" key="1">
    <citation type="submission" date="2022-12" db="EMBL/GenBank/DDBJ databases">
        <authorList>
            <person name="Petersen C."/>
        </authorList>
    </citation>
    <scope>NUCLEOTIDE SEQUENCE</scope>
    <source>
        <strain evidence="9">IBT 30728</strain>
    </source>
</reference>
<dbReference type="InterPro" id="IPR001128">
    <property type="entry name" value="Cyt_P450"/>
</dbReference>
<keyword evidence="5 8" id="KW-0560">Oxidoreductase</keyword>
<dbReference type="GO" id="GO:0043386">
    <property type="term" value="P:mycotoxin biosynthetic process"/>
    <property type="evidence" value="ECO:0007669"/>
    <property type="project" value="UniProtKB-ARBA"/>
</dbReference>
<dbReference type="PROSITE" id="PS00086">
    <property type="entry name" value="CYTOCHROME_P450"/>
    <property type="match status" value="1"/>
</dbReference>
<accession>A0A9X0BJA7</accession>